<dbReference type="InterPro" id="IPR011043">
    <property type="entry name" value="Gal_Oxase/kelch_b-propeller"/>
</dbReference>
<feature type="region of interest" description="Disordered" evidence="4">
    <location>
        <begin position="1"/>
        <end position="53"/>
    </location>
</feature>
<organism evidence="7">
    <name type="scientific">Odontella aurita</name>
    <dbReference type="NCBI Taxonomy" id="265563"/>
    <lineage>
        <taxon>Eukaryota</taxon>
        <taxon>Sar</taxon>
        <taxon>Stramenopiles</taxon>
        <taxon>Ochrophyta</taxon>
        <taxon>Bacillariophyta</taxon>
        <taxon>Mediophyceae</taxon>
        <taxon>Biddulphiophycidae</taxon>
        <taxon>Eupodiscales</taxon>
        <taxon>Odontellaceae</taxon>
        <taxon>Odontella</taxon>
    </lineage>
</organism>
<protein>
    <recommendedName>
        <fullName evidence="6">UBA domain-containing protein</fullName>
    </recommendedName>
</protein>
<keyword evidence="3" id="KW-0325">Glycoprotein</keyword>
<keyword evidence="2" id="KW-1015">Disulfide bond</keyword>
<gene>
    <name evidence="7" type="ORF">OAUR00152_LOCUS6656</name>
</gene>
<dbReference type="InterPro" id="IPR009060">
    <property type="entry name" value="UBA-like_sf"/>
</dbReference>
<feature type="compositionally biased region" description="Low complexity" evidence="4">
    <location>
        <begin position="269"/>
        <end position="280"/>
    </location>
</feature>
<evidence type="ECO:0000256" key="5">
    <source>
        <dbReference type="SAM" id="Phobius"/>
    </source>
</evidence>
<feature type="region of interest" description="Disordered" evidence="4">
    <location>
        <begin position="414"/>
        <end position="467"/>
    </location>
</feature>
<dbReference type="InterPro" id="IPR000800">
    <property type="entry name" value="Notch_dom"/>
</dbReference>
<feature type="region of interest" description="Disordered" evidence="4">
    <location>
        <begin position="137"/>
        <end position="157"/>
    </location>
</feature>
<dbReference type="Pfam" id="PF00066">
    <property type="entry name" value="Notch"/>
    <property type="match status" value="1"/>
</dbReference>
<dbReference type="SUPFAM" id="SSF46934">
    <property type="entry name" value="UBA-like"/>
    <property type="match status" value="1"/>
</dbReference>
<keyword evidence="5" id="KW-0812">Transmembrane</keyword>
<evidence type="ECO:0000256" key="1">
    <source>
        <dbReference type="ARBA" id="ARBA00022737"/>
    </source>
</evidence>
<dbReference type="InterPro" id="IPR015940">
    <property type="entry name" value="UBA"/>
</dbReference>
<keyword evidence="5" id="KW-0472">Membrane</keyword>
<feature type="compositionally biased region" description="Low complexity" evidence="4">
    <location>
        <begin position="443"/>
        <end position="456"/>
    </location>
</feature>
<keyword evidence="1" id="KW-0677">Repeat</keyword>
<dbReference type="PRINTS" id="PR01452">
    <property type="entry name" value="LNOTCHREPEAT"/>
</dbReference>
<feature type="compositionally biased region" description="Low complexity" evidence="4">
    <location>
        <begin position="385"/>
        <end position="396"/>
    </location>
</feature>
<sequence>MASKLPNNDRPVAAKSGDGNSTGHHREREDDDIHGGEEGGINFGESPERGVDPDLVAAVENMGFSRAEAEEGVRRGGGTVTGSVEWILAGGEKRGDDFEGLDRKMSAGAEEGVEEPRKVLGERRGEDAIGSTEVLVRGGTPQGKHRFSSGNAATIPEPKSATDFIRVARTSGGNNTSSASMDLDHAFSPNVGVCSAHEAKAQNYGIPTLNLKAVTAEIPPLHPTKVQSKPLPEVVPAQDPPLGVQMHHDPYLSSGPVPTLDRLPPHASPPLLHQQQQQSARVGALHEDAAEPRATFPPPPSGGAGVRNEDATAEAGVAMVSARLVTDDEYGGDEPDVPLAMATRQGAVSIDLKDRRVRACLAATVVVLVGAVAAGVIVGTGGRGADSATAAGASGEAVDKPDVPVVSLPEATAAPSVAGWPSSPPSTSLWPSVFPSSGPSNDPTTTPSAVPTAAPTELPTASPTAAPSMSPTLLDWLPVGTALYGDDFSRLGWSVSLSSNGTRLAVAAPSDPIILETLVAIGATDSTSGSVKVCSLVEMNAFGRGDQDWECDEVPPPGDPGAGGVLATLVSLSGDGTMLAVGYPRTSNSTRGFVQAYRYEPSRRTGRWVELGPPLFGKMSDARWGGTYQWYDDDEVVYSYDRDQIAQPVTSLSLSLDGSTMAIGSPKDAAGGLPEVRVYRYNGGASAIWEPLGESLTGVNENDFFGQSISLSADGNTVAIGAPRYQNDQHPDGIWDDDDGYFRESGIAAVYRYDDGGDGEWVKMGQNLEGISLKEHPADTVWAFFGDSVSLSDNGTVVAAAAPYRSSDDECEGLVKVHIYSDKNDEWTQHGQMLWQNGGLGDATDCSSITATDGNDSGFAVSLSSDASRLAVGISSSDRYSPFAGEIYVFDFDGVSWIQRGSIVAGRAEGVRAGWSVSLSGDGSHLAIGSPLDKEGGSNAEGRVQVYELGGIVGTPAPSINPCLPREMEVEFFISTDVFGDETRWRILDRDFSAVAMGGPYGWGFIQTDSSRTCLPVDCYKFSLIDHDGISGRGDYSLFVNSQEISTSNGEFEGREDIIIGDCPDAKDAFPVFCADVEEPERVGDGICEKLFNTEKCGYDGGDCTNFNHMYPDCKVEFPDRVGDGECDVWSYNTEECGFDGSDCSDFNQAYPDCLVDYPTSIGDGYCDGSEYNTEGCGWDGGDCAEFNGEWPGCIVESPDFVGDGECDGGVYNTAECGFDGGDCSSFNEKYPACTVDYPSGIGDGSCDGSEHNTAECGWDGGDCEAINKLPECVVDDPGRIGDGECDGGTYNTAECNFDGSDCTDFNQAYPNCVVDNPGFIGDKYCDGSEYNTEGCSWDGGDCSEFNKKWPGCMVASPDRVGDGSCDGSQYNQNECGWDGGDCDDFNRKWPGCVVEYPTYIGDGVCDDDEYDTEKCGFDGGDCK</sequence>
<dbReference type="EMBL" id="HBKQ01009864">
    <property type="protein sequence ID" value="CAE2216499.1"/>
    <property type="molecule type" value="Transcribed_RNA"/>
</dbReference>
<dbReference type="CDD" id="cd14291">
    <property type="entry name" value="UBA1_NUB1_like"/>
    <property type="match status" value="1"/>
</dbReference>
<proteinExistence type="predicted"/>
<feature type="transmembrane region" description="Helical" evidence="5">
    <location>
        <begin position="359"/>
        <end position="379"/>
    </location>
</feature>
<keyword evidence="5" id="KW-1133">Transmembrane helix</keyword>
<dbReference type="Gene3D" id="3.30.300.320">
    <property type="match status" value="3"/>
</dbReference>
<feature type="region of interest" description="Disordered" evidence="4">
    <location>
        <begin position="256"/>
        <end position="308"/>
    </location>
</feature>
<evidence type="ECO:0000313" key="7">
    <source>
        <dbReference type="EMBL" id="CAE2216499.1"/>
    </source>
</evidence>
<name>A0A7S4I290_9STRA</name>
<feature type="compositionally biased region" description="Basic and acidic residues" evidence="4">
    <location>
        <begin position="24"/>
        <end position="37"/>
    </location>
</feature>
<dbReference type="SUPFAM" id="SSF50965">
    <property type="entry name" value="Galactose oxidase, central domain"/>
    <property type="match status" value="1"/>
</dbReference>
<dbReference type="PROSITE" id="PS50030">
    <property type="entry name" value="UBA"/>
    <property type="match status" value="1"/>
</dbReference>
<accession>A0A7S4I290</accession>
<evidence type="ECO:0000256" key="4">
    <source>
        <dbReference type="SAM" id="MobiDB-lite"/>
    </source>
</evidence>
<evidence type="ECO:0000256" key="2">
    <source>
        <dbReference type="ARBA" id="ARBA00023157"/>
    </source>
</evidence>
<dbReference type="PANTHER" id="PTHR36220">
    <property type="entry name" value="UNNAMED PRODUCT"/>
    <property type="match status" value="1"/>
</dbReference>
<feature type="domain" description="UBA" evidence="6">
    <location>
        <begin position="50"/>
        <end position="90"/>
    </location>
</feature>
<reference evidence="7" key="1">
    <citation type="submission" date="2021-01" db="EMBL/GenBank/DDBJ databases">
        <authorList>
            <person name="Corre E."/>
            <person name="Pelletier E."/>
            <person name="Niang G."/>
            <person name="Scheremetjew M."/>
            <person name="Finn R."/>
            <person name="Kale V."/>
            <person name="Holt S."/>
            <person name="Cochrane G."/>
            <person name="Meng A."/>
            <person name="Brown T."/>
            <person name="Cohen L."/>
        </authorList>
    </citation>
    <scope>NUCLEOTIDE SEQUENCE</scope>
    <source>
        <strain evidence="7">Isolate 1302-5</strain>
    </source>
</reference>
<feature type="region of interest" description="Disordered" evidence="4">
    <location>
        <begin position="380"/>
        <end position="402"/>
    </location>
</feature>
<dbReference type="Gene3D" id="1.10.8.10">
    <property type="entry name" value="DNA helicase RuvA subunit, C-terminal domain"/>
    <property type="match status" value="1"/>
</dbReference>
<evidence type="ECO:0000259" key="6">
    <source>
        <dbReference type="PROSITE" id="PS50030"/>
    </source>
</evidence>
<dbReference type="SMART" id="SM00004">
    <property type="entry name" value="NL"/>
    <property type="match status" value="9"/>
</dbReference>
<evidence type="ECO:0000256" key="3">
    <source>
        <dbReference type="ARBA" id="ARBA00023180"/>
    </source>
</evidence>
<dbReference type="PANTHER" id="PTHR36220:SF1">
    <property type="entry name" value="GAMMA TUBULIN COMPLEX COMPONENT C-TERMINAL DOMAIN-CONTAINING PROTEIN"/>
    <property type="match status" value="1"/>
</dbReference>